<dbReference type="OMA" id="DIMSIPR"/>
<reference evidence="13" key="5">
    <citation type="submission" date="2025-09" db="UniProtKB">
        <authorList>
            <consortium name="Ensembl"/>
        </authorList>
    </citation>
    <scope>IDENTIFICATION</scope>
</reference>
<evidence type="ECO:0000256" key="9">
    <source>
        <dbReference type="ARBA" id="ARBA00052174"/>
    </source>
</evidence>
<evidence type="ECO:0000256" key="8">
    <source>
        <dbReference type="ARBA" id="ARBA00023002"/>
    </source>
</evidence>
<feature type="binding site" evidence="10">
    <location>
        <begin position="439"/>
        <end position="442"/>
    </location>
    <ligand>
        <name>FAD</name>
        <dbReference type="ChEBI" id="CHEBI:57692"/>
    </ligand>
</feature>
<keyword evidence="7 10" id="KW-0521">NADP</keyword>
<feature type="binding site" evidence="10">
    <location>
        <begin position="473"/>
        <end position="476"/>
    </location>
    <ligand>
        <name>FAD</name>
        <dbReference type="ChEBI" id="CHEBI:57692"/>
    </ligand>
</feature>
<dbReference type="InterPro" id="IPR001094">
    <property type="entry name" value="Flavdoxin-like"/>
</dbReference>
<dbReference type="InterPro" id="IPR017938">
    <property type="entry name" value="Riboflavin_synthase-like_b-brl"/>
</dbReference>
<feature type="binding site" evidence="10">
    <location>
        <begin position="572"/>
        <end position="573"/>
    </location>
    <ligand>
        <name>NADP(+)</name>
        <dbReference type="ChEBI" id="CHEBI:58349"/>
    </ligand>
</feature>
<feature type="binding site" evidence="10">
    <location>
        <position position="653"/>
    </location>
    <ligand>
        <name>FAD</name>
        <dbReference type="ChEBI" id="CHEBI:57692"/>
    </ligand>
</feature>
<dbReference type="GO" id="GO:0005829">
    <property type="term" value="C:cytosol"/>
    <property type="evidence" value="ECO:0007669"/>
    <property type="project" value="UniProtKB-ARBA"/>
</dbReference>
<dbReference type="FunFam" id="1.20.990.10:FF:000008">
    <property type="entry name" value="NADPH-dependent diflavin oxidoreductase 1"/>
    <property type="match status" value="1"/>
</dbReference>
<dbReference type="PRINTS" id="PR00371">
    <property type="entry name" value="FPNCR"/>
</dbReference>
<feature type="binding site" evidence="10">
    <location>
        <position position="517"/>
    </location>
    <ligand>
        <name>NADP(+)</name>
        <dbReference type="ChEBI" id="CHEBI:58349"/>
    </ligand>
</feature>
<dbReference type="InterPro" id="IPR001433">
    <property type="entry name" value="OxRdtase_FAD/NAD-bd"/>
</dbReference>
<dbReference type="STRING" id="7868.ENSCMIP00000036040"/>
<dbReference type="InterPro" id="IPR029039">
    <property type="entry name" value="Flavoprotein-like_sf"/>
</dbReference>
<dbReference type="PRINTS" id="PR00369">
    <property type="entry name" value="FLAVODOXIN"/>
</dbReference>
<dbReference type="GO" id="GO:0016226">
    <property type="term" value="P:iron-sulfur cluster assembly"/>
    <property type="evidence" value="ECO:0007669"/>
    <property type="project" value="UniProtKB-UniRule"/>
</dbReference>
<feature type="binding site" evidence="10">
    <location>
        <begin position="154"/>
        <end position="163"/>
    </location>
    <ligand>
        <name>FMN</name>
        <dbReference type="ChEBI" id="CHEBI:58210"/>
    </ligand>
</feature>
<dbReference type="PANTHER" id="PTHR19384">
    <property type="entry name" value="NITRIC OXIDE SYNTHASE-RELATED"/>
    <property type="match status" value="1"/>
</dbReference>
<evidence type="ECO:0000259" key="11">
    <source>
        <dbReference type="PROSITE" id="PS50902"/>
    </source>
</evidence>
<feature type="binding site" evidence="10">
    <location>
        <position position="189"/>
    </location>
    <ligand>
        <name>FMN</name>
        <dbReference type="ChEBI" id="CHEBI:58210"/>
    </ligand>
</feature>
<dbReference type="SUPFAM" id="SSF52343">
    <property type="entry name" value="Ferredoxin reductase-like, C-terminal NADP-linked domain"/>
    <property type="match status" value="1"/>
</dbReference>
<evidence type="ECO:0000256" key="3">
    <source>
        <dbReference type="ARBA" id="ARBA00022490"/>
    </source>
</evidence>
<comment type="subunit">
    <text evidence="10">Interacts with CIAPIN1; as part of the cytosolic iron-sulfur (Fe-S) protein assembly (CIA) machinery.</text>
</comment>
<evidence type="ECO:0000256" key="1">
    <source>
        <dbReference type="ARBA" id="ARBA00001917"/>
    </source>
</evidence>
<accession>A0A4W3JVX5</accession>
<dbReference type="GO" id="GO:0160246">
    <property type="term" value="F:NADPH-iron-sulfur [2Fe-2S] protein oxidoreductase activity"/>
    <property type="evidence" value="ECO:0007669"/>
    <property type="project" value="InterPro"/>
</dbReference>
<comment type="caution">
    <text evidence="10">Lacks conserved residue(s) required for the propagation of feature annotation.</text>
</comment>
<keyword evidence="8 10" id="KW-0560">Oxidoreductase</keyword>
<dbReference type="Pfam" id="PF00175">
    <property type="entry name" value="NAD_binding_1"/>
    <property type="match status" value="1"/>
</dbReference>
<evidence type="ECO:0000256" key="4">
    <source>
        <dbReference type="ARBA" id="ARBA00022630"/>
    </source>
</evidence>
<comment type="subcellular location">
    <subcellularLocation>
        <location evidence="10">Cytoplasm</location>
        <location evidence="10">Perinuclear region</location>
    </subcellularLocation>
    <text evidence="10">Concentrated in perinuclear structure.</text>
</comment>
<reference evidence="14" key="3">
    <citation type="journal article" date="2014" name="Nature">
        <title>Elephant shark genome provides unique insights into gnathostome evolution.</title>
        <authorList>
            <consortium name="International Elephant Shark Genome Sequencing Consortium"/>
            <person name="Venkatesh B."/>
            <person name="Lee A.P."/>
            <person name="Ravi V."/>
            <person name="Maurya A.K."/>
            <person name="Lian M.M."/>
            <person name="Swann J.B."/>
            <person name="Ohta Y."/>
            <person name="Flajnik M.F."/>
            <person name="Sutoh Y."/>
            <person name="Kasahara M."/>
            <person name="Hoon S."/>
            <person name="Gangu V."/>
            <person name="Roy S.W."/>
            <person name="Irimia M."/>
            <person name="Korzh V."/>
            <person name="Kondrychyn I."/>
            <person name="Lim Z.W."/>
            <person name="Tay B.H."/>
            <person name="Tohari S."/>
            <person name="Kong K.W."/>
            <person name="Ho S."/>
            <person name="Lorente-Galdos B."/>
            <person name="Quilez J."/>
            <person name="Marques-Bonet T."/>
            <person name="Raney B.J."/>
            <person name="Ingham P.W."/>
            <person name="Tay A."/>
            <person name="Hillier L.W."/>
            <person name="Minx P."/>
            <person name="Boehm T."/>
            <person name="Wilson R.K."/>
            <person name="Brenner S."/>
            <person name="Warren W.C."/>
        </authorList>
    </citation>
    <scope>NUCLEOTIDE SEQUENCE [LARGE SCALE GENOMIC DNA]</scope>
</reference>
<dbReference type="InParanoid" id="A0A4W3JVX5"/>
<organism evidence="13 14">
    <name type="scientific">Callorhinchus milii</name>
    <name type="common">Ghost shark</name>
    <dbReference type="NCBI Taxonomy" id="7868"/>
    <lineage>
        <taxon>Eukaryota</taxon>
        <taxon>Metazoa</taxon>
        <taxon>Chordata</taxon>
        <taxon>Craniata</taxon>
        <taxon>Vertebrata</taxon>
        <taxon>Chondrichthyes</taxon>
        <taxon>Holocephali</taxon>
        <taxon>Chimaeriformes</taxon>
        <taxon>Callorhinchidae</taxon>
        <taxon>Callorhinchus</taxon>
    </lineage>
</organism>
<proteinExistence type="inferred from homology"/>
<dbReference type="PROSITE" id="PS51384">
    <property type="entry name" value="FAD_FR"/>
    <property type="match status" value="1"/>
</dbReference>
<dbReference type="InterPro" id="IPR008254">
    <property type="entry name" value="Flavodoxin/NO_synth"/>
</dbReference>
<dbReference type="Pfam" id="PF00667">
    <property type="entry name" value="FAD_binding_1"/>
    <property type="match status" value="1"/>
</dbReference>
<reference evidence="13" key="4">
    <citation type="submission" date="2025-08" db="UniProtKB">
        <authorList>
            <consortium name="Ensembl"/>
        </authorList>
    </citation>
    <scope>IDENTIFICATION</scope>
</reference>
<evidence type="ECO:0000313" key="13">
    <source>
        <dbReference type="Ensembl" id="ENSCMIP00000036040.1"/>
    </source>
</evidence>
<dbReference type="Gene3D" id="3.40.50.360">
    <property type="match status" value="1"/>
</dbReference>
<reference evidence="14" key="2">
    <citation type="journal article" date="2007" name="PLoS Biol.">
        <title>Survey sequencing and comparative analysis of the elephant shark (Callorhinchus milii) genome.</title>
        <authorList>
            <person name="Venkatesh B."/>
            <person name="Kirkness E.F."/>
            <person name="Loh Y.H."/>
            <person name="Halpern A.L."/>
            <person name="Lee A.P."/>
            <person name="Johnson J."/>
            <person name="Dandona N."/>
            <person name="Viswanathan L.D."/>
            <person name="Tay A."/>
            <person name="Venter J.C."/>
            <person name="Strausberg R.L."/>
            <person name="Brenner S."/>
        </authorList>
    </citation>
    <scope>NUCLEOTIDE SEQUENCE [LARGE SCALE GENOMIC DNA]</scope>
</reference>
<dbReference type="Gene3D" id="1.20.990.10">
    <property type="entry name" value="NADPH-cytochrome p450 Reductase, Chain A, domain 3"/>
    <property type="match status" value="1"/>
</dbReference>
<dbReference type="Ensembl" id="ENSCMIT00000036570.1">
    <property type="protein sequence ID" value="ENSCMIP00000036040.1"/>
    <property type="gene ID" value="ENSCMIG00000015231.1"/>
</dbReference>
<evidence type="ECO:0000313" key="14">
    <source>
        <dbReference type="Proteomes" id="UP000314986"/>
    </source>
</evidence>
<protein>
    <recommendedName>
        <fullName evidence="10">NADPH-dependent diflavin oxidoreductase 1</fullName>
        <ecNumber evidence="10">1.18.1.-</ecNumber>
    </recommendedName>
    <alternativeName>
        <fullName evidence="10">NADPH-dependent FMN and FAD-containing oxidoreductase</fullName>
    </alternativeName>
</protein>
<dbReference type="Pfam" id="PF00258">
    <property type="entry name" value="Flavodoxin_1"/>
    <property type="match status" value="1"/>
</dbReference>
<comment type="similarity">
    <text evidence="10">In the C-terminal section; belongs to the flavoprotein pyridine nucleotide cytochrome reductase family.</text>
</comment>
<dbReference type="GO" id="GO:0010181">
    <property type="term" value="F:FMN binding"/>
    <property type="evidence" value="ECO:0007669"/>
    <property type="project" value="UniProtKB-UniRule"/>
</dbReference>
<feature type="domain" description="FAD-binding FR-type" evidence="12">
    <location>
        <begin position="263"/>
        <end position="503"/>
    </location>
</feature>
<keyword evidence="14" id="KW-1185">Reference proteome</keyword>
<dbReference type="PANTHER" id="PTHR19384:SF10">
    <property type="entry name" value="NADPH-DEPENDENT DIFLAVIN OXIDOREDUCTASE 1"/>
    <property type="match status" value="1"/>
</dbReference>
<dbReference type="HAMAP" id="MF_03178">
    <property type="entry name" value="NDOR1"/>
    <property type="match status" value="1"/>
</dbReference>
<comment type="cofactor">
    <cofactor evidence="2 10">
        <name>FAD</name>
        <dbReference type="ChEBI" id="CHEBI:57692"/>
    </cofactor>
</comment>
<dbReference type="InterPro" id="IPR023173">
    <property type="entry name" value="NADPH_Cyt_P450_Rdtase_alpha"/>
</dbReference>
<dbReference type="InterPro" id="IPR017927">
    <property type="entry name" value="FAD-bd_FR_type"/>
</dbReference>
<dbReference type="GeneTree" id="ENSGT00930000151050"/>
<dbReference type="GO" id="GO:0050661">
    <property type="term" value="F:NADP binding"/>
    <property type="evidence" value="ECO:0007669"/>
    <property type="project" value="UniProtKB-UniRule"/>
</dbReference>
<evidence type="ECO:0000256" key="5">
    <source>
        <dbReference type="ARBA" id="ARBA00022643"/>
    </source>
</evidence>
<comment type="function">
    <text evidence="10">NADPH-dependent reductase which is a central component of the cytosolic iron-sulfur (Fe-S) protein assembly (CIA) machinery. Transfers electrons from NADPH via its FAD and FMN prosthetic groups to the [2Fe-2S] cluster of CIAPIN1, another key component of the CIA machinery. In turn, this reduced cluster provides electrons for assembly of cytosolic iron-sulfur cluster proteins. It can also reduce the [2Fe-2S] cluster of CISD1 and activate this protein implicated in Fe/S cluster repair.</text>
</comment>
<keyword evidence="3 10" id="KW-0963">Cytoplasm</keyword>
<dbReference type="InterPro" id="IPR028879">
    <property type="entry name" value="NDOR1"/>
</dbReference>
<comment type="similarity">
    <text evidence="10">In the N-terminal section; belongs to the flavodoxin family.</text>
</comment>
<feature type="domain" description="Flavodoxin-like" evidence="11">
    <location>
        <begin position="60"/>
        <end position="207"/>
    </location>
</feature>
<name>A0A4W3JVX5_CALMI</name>
<keyword evidence="5 10" id="KW-0288">FMN</keyword>
<dbReference type="SUPFAM" id="SSF63380">
    <property type="entry name" value="Riboflavin synthase domain-like"/>
    <property type="match status" value="1"/>
</dbReference>
<dbReference type="InterPro" id="IPR001709">
    <property type="entry name" value="Flavoprot_Pyr_Nucl_cyt_Rdtase"/>
</dbReference>
<comment type="similarity">
    <text evidence="10">Belongs to the NADPH-dependent diflavin oxidoreductase NDOR1 family.</text>
</comment>
<sequence>MVYHYSYSVRITILNQPGWNISLRVQYFKLIDLRKENLNLPISLPCLHFVFSLQMAERKLLVLYGSQTGTAQDVAERIGREGKRRHFTCRVTALDHYTLVNYIRYHFSSLFSHVCVTCSKLTFFLRIQHFWRFFFRRNLPANSLCLVDSAVLGLGDSSYPKFNFIAKKLRKRLVQLGSNPLMTLGLGDDQHELGPDAVIDPWLTEFWAKALKLYPLPQGVNELSDDVLLPSKYSFQFQDETNIDVPVQALDMNGRNGKPPSQVQPFHARVLSNRRVTDPSHFQDVRLMKFDIAGSGIEYSAGDVVMIEPRNSLESVQQFCQLLRLDPHSMFFLKPNDSATPLPARLPQPCTVQYMVERHLDINGVPRRSFFELLSHFSVDEMEQEKLKEFSSAKGQEELYSYCNRPRRTTLEVLFDFPHTTAIIPHDYLLDLIPEMRPRAFSIASSQQAHPDQLHILMAVVQYKTMLKKPRNGLCSNWLASLDPQQGEVRVPLWTKKGGLRFPTDAKTPAIMVGPGTGVAPFRAAIQERVAEGKQDNCLFFGSRGKSKDFFCQAEWEELTQKGCLTLFTAFSRDQENKIYVQHRIKENGPLLWDLLHNKCAFFYIAGNAKMMPTQVMDSLKSIFQSEGGLAVTEAEQLLRDLERAGRFQTETWS</sequence>
<gene>
    <name evidence="13" type="primary">ndor1</name>
    <name evidence="10" type="synonym">NDOR1</name>
</gene>
<dbReference type="EC" id="1.18.1.-" evidence="10"/>
<feature type="binding site" evidence="10">
    <location>
        <begin position="578"/>
        <end position="582"/>
    </location>
    <ligand>
        <name>NADP(+)</name>
        <dbReference type="ChEBI" id="CHEBI:58349"/>
    </ligand>
</feature>
<evidence type="ECO:0000256" key="2">
    <source>
        <dbReference type="ARBA" id="ARBA00001974"/>
    </source>
</evidence>
<evidence type="ECO:0000259" key="12">
    <source>
        <dbReference type="PROSITE" id="PS51384"/>
    </source>
</evidence>
<feature type="binding site" evidence="10">
    <location>
        <position position="407"/>
    </location>
    <ligand>
        <name>FAD</name>
        <dbReference type="ChEBI" id="CHEBI:57692"/>
    </ligand>
</feature>
<dbReference type="FunFam" id="3.40.50.80:FF:000030">
    <property type="entry name" value="NADPH-dependent diflavin oxidoreductase 1"/>
    <property type="match status" value="1"/>
</dbReference>
<dbReference type="GO" id="GO:0048471">
    <property type="term" value="C:perinuclear region of cytoplasm"/>
    <property type="evidence" value="ECO:0007669"/>
    <property type="project" value="UniProtKB-SubCell"/>
</dbReference>
<dbReference type="GO" id="GO:0050660">
    <property type="term" value="F:flavin adenine dinucleotide binding"/>
    <property type="evidence" value="ECO:0007669"/>
    <property type="project" value="UniProtKB-UniRule"/>
</dbReference>
<reference evidence="14" key="1">
    <citation type="journal article" date="2006" name="Science">
        <title>Ancient noncoding elements conserved in the human genome.</title>
        <authorList>
            <person name="Venkatesh B."/>
            <person name="Kirkness E.F."/>
            <person name="Loh Y.H."/>
            <person name="Halpern A.L."/>
            <person name="Lee A.P."/>
            <person name="Johnson J."/>
            <person name="Dandona N."/>
            <person name="Viswanathan L.D."/>
            <person name="Tay A."/>
            <person name="Venter J.C."/>
            <person name="Strausberg R.L."/>
            <person name="Brenner S."/>
        </authorList>
    </citation>
    <scope>NUCLEOTIDE SEQUENCE [LARGE SCALE GENOMIC DNA]</scope>
</reference>
<dbReference type="AlphaFoldDB" id="A0A4W3JVX5"/>
<evidence type="ECO:0000256" key="6">
    <source>
        <dbReference type="ARBA" id="ARBA00022827"/>
    </source>
</evidence>
<dbReference type="GO" id="GO:0016651">
    <property type="term" value="F:oxidoreductase activity, acting on NAD(P)H"/>
    <property type="evidence" value="ECO:0007669"/>
    <property type="project" value="UniProtKB-UniRule"/>
</dbReference>
<evidence type="ECO:0000256" key="10">
    <source>
        <dbReference type="HAMAP-Rule" id="MF_03178"/>
    </source>
</evidence>
<dbReference type="SUPFAM" id="SSF52218">
    <property type="entry name" value="Flavoproteins"/>
    <property type="match status" value="1"/>
</dbReference>
<dbReference type="InterPro" id="IPR003097">
    <property type="entry name" value="CysJ-like_FAD-binding"/>
</dbReference>
<comment type="catalytic activity">
    <reaction evidence="9">
        <text>2 oxidized [2Fe-2S]-[protein] + NADPH = 2 reduced [2Fe-2S]-[protein] + NADP(+) + H(+)</text>
        <dbReference type="Rhea" id="RHEA:67716"/>
        <dbReference type="Rhea" id="RHEA-COMP:17327"/>
        <dbReference type="Rhea" id="RHEA-COMP:17328"/>
        <dbReference type="ChEBI" id="CHEBI:15378"/>
        <dbReference type="ChEBI" id="CHEBI:33737"/>
        <dbReference type="ChEBI" id="CHEBI:33738"/>
        <dbReference type="ChEBI" id="CHEBI:57783"/>
        <dbReference type="ChEBI" id="CHEBI:58349"/>
    </reaction>
    <physiologicalReaction direction="left-to-right" evidence="9">
        <dbReference type="Rhea" id="RHEA:67717"/>
    </physiologicalReaction>
</comment>
<dbReference type="Proteomes" id="UP000314986">
    <property type="component" value="Unassembled WGS sequence"/>
</dbReference>
<feature type="binding site" evidence="10">
    <location>
        <begin position="66"/>
        <end position="71"/>
    </location>
    <ligand>
        <name>FMN</name>
        <dbReference type="ChEBI" id="CHEBI:58210"/>
    </ligand>
</feature>
<keyword evidence="4 10" id="KW-0285">Flavoprotein</keyword>
<dbReference type="PROSITE" id="PS50902">
    <property type="entry name" value="FLAVODOXIN_LIKE"/>
    <property type="match status" value="1"/>
</dbReference>
<comment type="cofactor">
    <cofactor evidence="1 10">
        <name>FMN</name>
        <dbReference type="ChEBI" id="CHEBI:58210"/>
    </cofactor>
</comment>
<dbReference type="Gene3D" id="3.40.50.80">
    <property type="entry name" value="Nucleotide-binding domain of ferredoxin-NADP reductase (FNR) module"/>
    <property type="match status" value="1"/>
</dbReference>
<dbReference type="Gene3D" id="2.40.30.10">
    <property type="entry name" value="Translation factors"/>
    <property type="match status" value="1"/>
</dbReference>
<dbReference type="InterPro" id="IPR039261">
    <property type="entry name" value="FNR_nucleotide-bd"/>
</dbReference>
<evidence type="ECO:0000256" key="7">
    <source>
        <dbReference type="ARBA" id="ARBA00022857"/>
    </source>
</evidence>
<keyword evidence="6 10" id="KW-0274">FAD</keyword>